<protein>
    <recommendedName>
        <fullName evidence="3">Phosphatidylinositol-specific phospholipase C X domain-containing protein</fullName>
    </recommendedName>
</protein>
<feature type="compositionally biased region" description="Low complexity" evidence="1">
    <location>
        <begin position="204"/>
        <end position="229"/>
    </location>
</feature>
<feature type="region of interest" description="Disordered" evidence="1">
    <location>
        <begin position="265"/>
        <end position="298"/>
    </location>
</feature>
<dbReference type="GO" id="GO:0006629">
    <property type="term" value="P:lipid metabolic process"/>
    <property type="evidence" value="ECO:0007669"/>
    <property type="project" value="InterPro"/>
</dbReference>
<feature type="region of interest" description="Disordered" evidence="1">
    <location>
        <begin position="193"/>
        <end position="246"/>
    </location>
</feature>
<feature type="compositionally biased region" description="Polar residues" evidence="1">
    <location>
        <begin position="230"/>
        <end position="243"/>
    </location>
</feature>
<dbReference type="SUPFAM" id="SSF51695">
    <property type="entry name" value="PLC-like phosphodiesterases"/>
    <property type="match status" value="1"/>
</dbReference>
<organism evidence="4 5">
    <name type="scientific">Bionectria ochroleuca</name>
    <name type="common">Gliocladium roseum</name>
    <dbReference type="NCBI Taxonomy" id="29856"/>
    <lineage>
        <taxon>Eukaryota</taxon>
        <taxon>Fungi</taxon>
        <taxon>Dikarya</taxon>
        <taxon>Ascomycota</taxon>
        <taxon>Pezizomycotina</taxon>
        <taxon>Sordariomycetes</taxon>
        <taxon>Hypocreomycetidae</taxon>
        <taxon>Hypocreales</taxon>
        <taxon>Bionectriaceae</taxon>
        <taxon>Clonostachys</taxon>
    </lineage>
</organism>
<keyword evidence="2" id="KW-1133">Transmembrane helix</keyword>
<dbReference type="Gene3D" id="3.20.20.190">
    <property type="entry name" value="Phosphatidylinositol (PI) phosphodiesterase"/>
    <property type="match status" value="1"/>
</dbReference>
<dbReference type="InterPro" id="IPR051057">
    <property type="entry name" value="PI-PLC_domain"/>
</dbReference>
<dbReference type="PROSITE" id="PS50007">
    <property type="entry name" value="PIPLC_X_DOMAIN"/>
    <property type="match status" value="1"/>
</dbReference>
<dbReference type="GO" id="GO:0008081">
    <property type="term" value="F:phosphoric diester hydrolase activity"/>
    <property type="evidence" value="ECO:0007669"/>
    <property type="project" value="InterPro"/>
</dbReference>
<feature type="compositionally biased region" description="Polar residues" evidence="1">
    <location>
        <begin position="284"/>
        <end position="298"/>
    </location>
</feature>
<feature type="domain" description="Phosphatidylinositol-specific phospholipase C X" evidence="3">
    <location>
        <begin position="80"/>
        <end position="204"/>
    </location>
</feature>
<evidence type="ECO:0000313" key="5">
    <source>
        <dbReference type="Proteomes" id="UP000616885"/>
    </source>
</evidence>
<accession>A0A8H7KEK3</accession>
<dbReference type="EMBL" id="JADCTT010000009">
    <property type="protein sequence ID" value="KAF9748028.1"/>
    <property type="molecule type" value="Genomic_DNA"/>
</dbReference>
<evidence type="ECO:0000259" key="3">
    <source>
        <dbReference type="SMART" id="SM00148"/>
    </source>
</evidence>
<proteinExistence type="predicted"/>
<dbReference type="Proteomes" id="UP000616885">
    <property type="component" value="Unassembled WGS sequence"/>
</dbReference>
<keyword evidence="2" id="KW-0472">Membrane</keyword>
<name>A0A8H7KEK3_BIOOC</name>
<reference evidence="4" key="1">
    <citation type="submission" date="2020-10" db="EMBL/GenBank/DDBJ databases">
        <title>High-Quality Genome Resource of Clonostachys rosea strain S41 by Oxford Nanopore Long-Read Sequencing.</title>
        <authorList>
            <person name="Wang H."/>
        </authorList>
    </citation>
    <scope>NUCLEOTIDE SEQUENCE</scope>
    <source>
        <strain evidence="4">S41</strain>
    </source>
</reference>
<sequence>MPKLVDSLPKPPWRQGPFRFRRMPILLAMSSIFAMVLFYVLISMSPCMVGSQRCYKGYTSAYSFDAYHAHHPRWMTAIPDDVNLTSLSIPGTHDTMTYGMPENEHLQCQIWNLTTQLNAGLRYFDIRARLQDDELKIYHSSGFTGFSYTDVLVAMFDFLDRNPGETIIMRFKEEGVPIGDHNTISFEDALIKHHESSPSPRPGRPSTCTTTIRPNPSRISAPSARASSSCRTLSPKTSRTAPTASYGRAPRWPWKIYGSSPTYITSWTSGTPSATPSRPPPGHRSTTPSCTWRTSRPR</sequence>
<dbReference type="InterPro" id="IPR000909">
    <property type="entry name" value="PLipase_C_PInositol-sp_X_dom"/>
</dbReference>
<dbReference type="PANTHER" id="PTHR13593">
    <property type="match status" value="1"/>
</dbReference>
<dbReference type="PANTHER" id="PTHR13593:SF113">
    <property type="entry name" value="SI:DKEY-266F7.9"/>
    <property type="match status" value="1"/>
</dbReference>
<evidence type="ECO:0000256" key="1">
    <source>
        <dbReference type="SAM" id="MobiDB-lite"/>
    </source>
</evidence>
<gene>
    <name evidence="4" type="ORF">IM811_017533</name>
</gene>
<feature type="compositionally biased region" description="Polar residues" evidence="1">
    <location>
        <begin position="265"/>
        <end position="276"/>
    </location>
</feature>
<dbReference type="SMART" id="SM00148">
    <property type="entry name" value="PLCXc"/>
    <property type="match status" value="1"/>
</dbReference>
<keyword evidence="2" id="KW-0812">Transmembrane</keyword>
<dbReference type="AlphaFoldDB" id="A0A8H7KEK3"/>
<evidence type="ECO:0000256" key="2">
    <source>
        <dbReference type="SAM" id="Phobius"/>
    </source>
</evidence>
<feature type="transmembrane region" description="Helical" evidence="2">
    <location>
        <begin position="23"/>
        <end position="42"/>
    </location>
</feature>
<dbReference type="Pfam" id="PF00388">
    <property type="entry name" value="PI-PLC-X"/>
    <property type="match status" value="1"/>
</dbReference>
<comment type="caution">
    <text evidence="4">The sequence shown here is derived from an EMBL/GenBank/DDBJ whole genome shotgun (WGS) entry which is preliminary data.</text>
</comment>
<evidence type="ECO:0000313" key="4">
    <source>
        <dbReference type="EMBL" id="KAF9748028.1"/>
    </source>
</evidence>
<dbReference type="InterPro" id="IPR017946">
    <property type="entry name" value="PLC-like_Pdiesterase_TIM-brl"/>
</dbReference>